<accession>K9YS34</accession>
<proteinExistence type="predicted"/>
<organism evidence="2 3">
    <name type="scientific">Dactylococcopsis salina (strain PCC 8305)</name>
    <name type="common">Myxobactron salinum</name>
    <dbReference type="NCBI Taxonomy" id="13035"/>
    <lineage>
        <taxon>Bacteria</taxon>
        <taxon>Bacillati</taxon>
        <taxon>Cyanobacteriota</taxon>
        <taxon>Cyanophyceae</taxon>
        <taxon>Nodosilineales</taxon>
        <taxon>Cymatolegaceae</taxon>
        <taxon>Dactylococcopsis</taxon>
    </lineage>
</organism>
<name>K9YS34_DACS8</name>
<evidence type="ECO:0000313" key="2">
    <source>
        <dbReference type="EMBL" id="AFZ49674.1"/>
    </source>
</evidence>
<dbReference type="SUPFAM" id="SSF51182">
    <property type="entry name" value="RmlC-like cupins"/>
    <property type="match status" value="1"/>
</dbReference>
<dbReference type="Pfam" id="PF19480">
    <property type="entry name" value="DUF6016"/>
    <property type="match status" value="1"/>
</dbReference>
<reference evidence="2" key="1">
    <citation type="submission" date="2012-04" db="EMBL/GenBank/DDBJ databases">
        <title>Finished genome of Dactylococcopsis salina PCC 8305.</title>
        <authorList>
            <consortium name="US DOE Joint Genome Institute"/>
            <person name="Gugger M."/>
            <person name="Coursin T."/>
            <person name="Rippka R."/>
            <person name="Tandeau De Marsac N."/>
            <person name="Huntemann M."/>
            <person name="Wei C.-L."/>
            <person name="Han J."/>
            <person name="Detter J.C."/>
            <person name="Han C."/>
            <person name="Tapia R."/>
            <person name="Daligault H."/>
            <person name="Chen A."/>
            <person name="Krypides N."/>
            <person name="Mavromatis K."/>
            <person name="Markowitz V."/>
            <person name="Szeto E."/>
            <person name="Ivanova N."/>
            <person name="Ovchinnikova G."/>
            <person name="Pagani I."/>
            <person name="Pati A."/>
            <person name="Goodwin L."/>
            <person name="Peters L."/>
            <person name="Pitluck S."/>
            <person name="Woyke T."/>
            <person name="Kerfeld C."/>
        </authorList>
    </citation>
    <scope>NUCLEOTIDE SEQUENCE [LARGE SCALE GENOMIC DNA]</scope>
    <source>
        <strain evidence="2">PCC 8305</strain>
    </source>
</reference>
<dbReference type="OrthoDB" id="981227at2"/>
<dbReference type="CDD" id="cd07005">
    <property type="entry name" value="cupin_WbuC-like"/>
    <property type="match status" value="1"/>
</dbReference>
<dbReference type="eggNOG" id="COG0662">
    <property type="taxonomic scope" value="Bacteria"/>
</dbReference>
<dbReference type="HOGENOM" id="CLU_121835_0_0_3"/>
<dbReference type="PATRIC" id="fig|13035.3.peg.1054"/>
<dbReference type="InterPro" id="IPR027565">
    <property type="entry name" value="Cupin_WbuC"/>
</dbReference>
<dbReference type="Gene3D" id="2.60.120.10">
    <property type="entry name" value="Jelly Rolls"/>
    <property type="match status" value="1"/>
</dbReference>
<dbReference type="NCBIfam" id="TIGR04366">
    <property type="entry name" value="cupin_WbuC"/>
    <property type="match status" value="1"/>
</dbReference>
<evidence type="ECO:0000313" key="3">
    <source>
        <dbReference type="Proteomes" id="UP000010482"/>
    </source>
</evidence>
<evidence type="ECO:0000259" key="1">
    <source>
        <dbReference type="Pfam" id="PF19480"/>
    </source>
</evidence>
<dbReference type="InterPro" id="IPR011051">
    <property type="entry name" value="RmlC_Cupin_sf"/>
</dbReference>
<dbReference type="KEGG" id="dsl:Dacsa_0945"/>
<sequence length="172" mass="19748">MNNLPIKHLNQDLINTVAKEATNSERLRKNYNFHELSDKVQRFINIMQPGTYVRPHRHTRPEEMQGFEFFIALQGKIGVLLFDESGNVIHTETLSLEEGNYGIEIAEGTFHTLVALAPNTVMFELKEGPYISTSDKDFLPNFPQEGTTTAREQVKIWESYFVGNAKPSYNRK</sequence>
<dbReference type="EMBL" id="CP003944">
    <property type="protein sequence ID" value="AFZ49674.1"/>
    <property type="molecule type" value="Genomic_DNA"/>
</dbReference>
<dbReference type="Proteomes" id="UP000010482">
    <property type="component" value="Chromosome"/>
</dbReference>
<dbReference type="InterPro" id="IPR014710">
    <property type="entry name" value="RmlC-like_jellyroll"/>
</dbReference>
<dbReference type="STRING" id="13035.Dacsa_0945"/>
<feature type="domain" description="Cupin fold metalloprotein WbuC cupin" evidence="1">
    <location>
        <begin position="9"/>
        <end position="94"/>
    </location>
</feature>
<protein>
    <recommendedName>
        <fullName evidence="1">Cupin fold metalloprotein WbuC cupin domain-containing protein</fullName>
    </recommendedName>
</protein>
<dbReference type="InterPro" id="IPR046058">
    <property type="entry name" value="WbuC_cupin"/>
</dbReference>
<dbReference type="AlphaFoldDB" id="K9YS34"/>
<keyword evidence="3" id="KW-1185">Reference proteome</keyword>
<dbReference type="RefSeq" id="WP_015228685.1">
    <property type="nucleotide sequence ID" value="NC_019780.1"/>
</dbReference>
<gene>
    <name evidence="2" type="ORF">Dacsa_0945</name>
</gene>